<dbReference type="Pfam" id="PF00295">
    <property type="entry name" value="Glyco_hydro_28"/>
    <property type="match status" value="1"/>
</dbReference>
<dbReference type="AlphaFoldDB" id="I3C3J3"/>
<evidence type="ECO:0000256" key="2">
    <source>
        <dbReference type="ARBA" id="ARBA00022801"/>
    </source>
</evidence>
<evidence type="ECO:0000313" key="5">
    <source>
        <dbReference type="EMBL" id="EIJ38186.1"/>
    </source>
</evidence>
<keyword evidence="3 4" id="KW-0326">Glycosidase</keyword>
<evidence type="ECO:0000256" key="4">
    <source>
        <dbReference type="RuleBase" id="RU361169"/>
    </source>
</evidence>
<reference evidence="5 6" key="1">
    <citation type="submission" date="2012-02" db="EMBL/GenBank/DDBJ databases">
        <title>Improved High-Quality Draft genome of Joostella marina DSM 19592.</title>
        <authorList>
            <consortium name="US DOE Joint Genome Institute (JGI-PGF)"/>
            <person name="Lucas S."/>
            <person name="Copeland A."/>
            <person name="Lapidus A."/>
            <person name="Bruce D."/>
            <person name="Goodwin L."/>
            <person name="Pitluck S."/>
            <person name="Peters L."/>
            <person name="Chertkov O."/>
            <person name="Ovchinnikova G."/>
            <person name="Kyrpides N."/>
            <person name="Mavromatis K."/>
            <person name="Detter J.C."/>
            <person name="Han C."/>
            <person name="Land M."/>
            <person name="Hauser L."/>
            <person name="Markowitz V."/>
            <person name="Cheng J.-F."/>
            <person name="Hugenholtz P."/>
            <person name="Woyke T."/>
            <person name="Wu D."/>
            <person name="Tindall B."/>
            <person name="Brambilla E."/>
            <person name="Klenk H.-P."/>
            <person name="Eisen J.A."/>
        </authorList>
    </citation>
    <scope>NUCLEOTIDE SEQUENCE [LARGE SCALE GENOMIC DNA]</scope>
    <source>
        <strain evidence="5 6">DSM 19592</strain>
    </source>
</reference>
<organism evidence="5 6">
    <name type="scientific">Galbibacter orientalis DSM 19592</name>
    <dbReference type="NCBI Taxonomy" id="926559"/>
    <lineage>
        <taxon>Bacteria</taxon>
        <taxon>Pseudomonadati</taxon>
        <taxon>Bacteroidota</taxon>
        <taxon>Flavobacteriia</taxon>
        <taxon>Flavobacteriales</taxon>
        <taxon>Flavobacteriaceae</taxon>
        <taxon>Galbibacter</taxon>
    </lineage>
</organism>
<protein>
    <submittedName>
        <fullName evidence="5">Endopolygalacturonase</fullName>
    </submittedName>
</protein>
<dbReference type="PANTHER" id="PTHR31339:SF9">
    <property type="entry name" value="PLASMIN AND FIBRONECTIN-BINDING PROTEIN A"/>
    <property type="match status" value="1"/>
</dbReference>
<dbReference type="InterPro" id="IPR006626">
    <property type="entry name" value="PbH1"/>
</dbReference>
<sequence>MKNKFQNTHTFKMHILICILLSFTIGMSQEIEPVPSSIYENVAIEMSKVPLVSFPKLTVSIEKYGAVAGGLEKNTQAIEKAISEVSKKGGGTVKIPRGIWLTGPITLKSNINLHLEDGALLLFSKNFEDYPLTDTSFEGLNTMRCISPINAMNVENIAITGKGVIDGNGDAWRPVKKGKMTSKQWDNLVASGGVLSEDGKIWFPTKSSKKGFDSREYFNVPNLTKKEDLESVKDFLRPVMVSIVNCNKVLLDGPTFQNSPAWNIHPLMSENVIIRNLKVRNPWYSQNGDGLDLESCKNVLIYNNTFDVGDDAICIKSGKDKDGRDRGIPTENVIVKNNTVYHAHGGFVIGSEMSGGVKNINVSNCNFIGTDVGLRFKSTRGRGGVVENIYISDINMINIPTEAIRFNMFYSGNAPILEENQNAEDEQRDEQKVAVTEETPVFKNIYMKNIIATNSGKAAFFMGLPEKSLENVTLENAMLEADEGITVIDTRGLQLKNVKVISKKTEALIIYNSNDIVVEGFTFSDNGKKAVKVLGTTSSEIKLELADFNNVKQQISIAKSLSKETVSFQ</sequence>
<dbReference type="HOGENOM" id="CLU_016031_8_3_10"/>
<dbReference type="Gene3D" id="2.160.20.10">
    <property type="entry name" value="Single-stranded right-handed beta-helix, Pectin lyase-like"/>
    <property type="match status" value="1"/>
</dbReference>
<dbReference type="SMART" id="SM00710">
    <property type="entry name" value="PbH1"/>
    <property type="match status" value="6"/>
</dbReference>
<gene>
    <name evidence="5" type="ORF">JoomaDRAFT_1167</name>
</gene>
<evidence type="ECO:0000256" key="1">
    <source>
        <dbReference type="ARBA" id="ARBA00008834"/>
    </source>
</evidence>
<dbReference type="STRING" id="926559.JoomaDRAFT_1167"/>
<dbReference type="GO" id="GO:0005975">
    <property type="term" value="P:carbohydrate metabolic process"/>
    <property type="evidence" value="ECO:0007669"/>
    <property type="project" value="InterPro"/>
</dbReference>
<evidence type="ECO:0000256" key="3">
    <source>
        <dbReference type="ARBA" id="ARBA00023295"/>
    </source>
</evidence>
<keyword evidence="6" id="KW-1185">Reference proteome</keyword>
<dbReference type="SUPFAM" id="SSF51126">
    <property type="entry name" value="Pectin lyase-like"/>
    <property type="match status" value="2"/>
</dbReference>
<dbReference type="PANTHER" id="PTHR31339">
    <property type="entry name" value="PECTIN LYASE-RELATED"/>
    <property type="match status" value="1"/>
</dbReference>
<proteinExistence type="inferred from homology"/>
<keyword evidence="2 4" id="KW-0378">Hydrolase</keyword>
<evidence type="ECO:0000313" key="6">
    <source>
        <dbReference type="Proteomes" id="UP000004690"/>
    </source>
</evidence>
<dbReference type="EMBL" id="JH651379">
    <property type="protein sequence ID" value="EIJ38186.1"/>
    <property type="molecule type" value="Genomic_DNA"/>
</dbReference>
<dbReference type="InterPro" id="IPR012334">
    <property type="entry name" value="Pectin_lyas_fold"/>
</dbReference>
<dbReference type="eggNOG" id="COG5434">
    <property type="taxonomic scope" value="Bacteria"/>
</dbReference>
<name>I3C3J3_9FLAO</name>
<comment type="similarity">
    <text evidence="1 4">Belongs to the glycosyl hydrolase 28 family.</text>
</comment>
<dbReference type="InterPro" id="IPR011050">
    <property type="entry name" value="Pectin_lyase_fold/virulence"/>
</dbReference>
<dbReference type="InterPro" id="IPR000743">
    <property type="entry name" value="Glyco_hydro_28"/>
</dbReference>
<dbReference type="GO" id="GO:0004650">
    <property type="term" value="F:polygalacturonase activity"/>
    <property type="evidence" value="ECO:0007669"/>
    <property type="project" value="InterPro"/>
</dbReference>
<accession>I3C3J3</accession>
<dbReference type="InterPro" id="IPR051801">
    <property type="entry name" value="GH28_Enzymes"/>
</dbReference>
<dbReference type="Proteomes" id="UP000004690">
    <property type="component" value="Unassembled WGS sequence"/>
</dbReference>